<comment type="caution">
    <text evidence="2">The sequence shown here is derived from an EMBL/GenBank/DDBJ whole genome shotgun (WGS) entry which is preliminary data.</text>
</comment>
<proteinExistence type="predicted"/>
<evidence type="ECO:0000256" key="1">
    <source>
        <dbReference type="SAM" id="MobiDB-lite"/>
    </source>
</evidence>
<reference evidence="2 3" key="1">
    <citation type="submission" date="2021-11" db="EMBL/GenBank/DDBJ databases">
        <authorList>
            <person name="Oh E.-T."/>
            <person name="Kim S.-B."/>
        </authorList>
    </citation>
    <scope>NUCLEOTIDE SEQUENCE [LARGE SCALE GENOMIC DNA]</scope>
    <source>
        <strain evidence="2 3">MMS20-SJTR3</strain>
    </source>
</reference>
<protein>
    <submittedName>
        <fullName evidence="2">Uncharacterized protein</fullName>
    </submittedName>
</protein>
<dbReference type="EMBL" id="JAJITD010000040">
    <property type="protein sequence ID" value="MCC8397680.1"/>
    <property type="molecule type" value="Genomic_DNA"/>
</dbReference>
<organism evidence="2 3">
    <name type="scientific">Paraburkholderia sejongensis</name>
    <dbReference type="NCBI Taxonomy" id="2886946"/>
    <lineage>
        <taxon>Bacteria</taxon>
        <taxon>Pseudomonadati</taxon>
        <taxon>Pseudomonadota</taxon>
        <taxon>Betaproteobacteria</taxon>
        <taxon>Burkholderiales</taxon>
        <taxon>Burkholderiaceae</taxon>
        <taxon>Paraburkholderia</taxon>
    </lineage>
</organism>
<gene>
    <name evidence="2" type="ORF">LJ656_34660</name>
</gene>
<keyword evidence="3" id="KW-1185">Reference proteome</keyword>
<evidence type="ECO:0000313" key="2">
    <source>
        <dbReference type="EMBL" id="MCC8397680.1"/>
    </source>
</evidence>
<dbReference type="Proteomes" id="UP001431019">
    <property type="component" value="Unassembled WGS sequence"/>
</dbReference>
<dbReference type="RefSeq" id="WP_230513931.1">
    <property type="nucleotide sequence ID" value="NZ_JAJITD010000040.1"/>
</dbReference>
<accession>A0ABS8K6S0</accession>
<evidence type="ECO:0000313" key="3">
    <source>
        <dbReference type="Proteomes" id="UP001431019"/>
    </source>
</evidence>
<sequence>MTDWWQKPFVELLNVGAEIRARTIELVAMEDSREESGPHLREILGKARAELSELEQRRRELLQQLQHRRAPDPARNYRRLLS</sequence>
<feature type="region of interest" description="Disordered" evidence="1">
    <location>
        <begin position="63"/>
        <end position="82"/>
    </location>
</feature>
<name>A0ABS8K6S0_9BURK</name>